<comment type="caution">
    <text evidence="4">The sequence shown here is derived from an EMBL/GenBank/DDBJ whole genome shotgun (WGS) entry which is preliminary data.</text>
</comment>
<feature type="transmembrane region" description="Helical" evidence="1">
    <location>
        <begin position="84"/>
        <end position="101"/>
    </location>
</feature>
<dbReference type="Pfam" id="PF19830">
    <property type="entry name" value="DUF6311"/>
    <property type="match status" value="1"/>
</dbReference>
<evidence type="ECO:0000256" key="1">
    <source>
        <dbReference type="SAM" id="Phobius"/>
    </source>
</evidence>
<feature type="domain" description="DUF6311" evidence="3">
    <location>
        <begin position="549"/>
        <end position="650"/>
    </location>
</feature>
<keyword evidence="1" id="KW-1133">Transmembrane helix</keyword>
<name>A0A0P6XDB0_9CHLR</name>
<dbReference type="EMBL" id="LGCK01000006">
    <property type="protein sequence ID" value="KPL73195.1"/>
    <property type="molecule type" value="Genomic_DNA"/>
</dbReference>
<evidence type="ECO:0000259" key="2">
    <source>
        <dbReference type="Pfam" id="PF19830"/>
    </source>
</evidence>
<feature type="domain" description="DUF6311" evidence="2">
    <location>
        <begin position="130"/>
        <end position="524"/>
    </location>
</feature>
<proteinExistence type="predicted"/>
<dbReference type="PATRIC" id="fig|229920.5.peg.2196"/>
<keyword evidence="5" id="KW-1185">Reference proteome</keyword>
<feature type="transmembrane region" description="Helical" evidence="1">
    <location>
        <begin position="483"/>
        <end position="500"/>
    </location>
</feature>
<dbReference type="STRING" id="229920.ADM99_02845"/>
<dbReference type="AlphaFoldDB" id="A0A0P6XDB0"/>
<dbReference type="InterPro" id="IPR046278">
    <property type="entry name" value="DUF6311"/>
</dbReference>
<feature type="transmembrane region" description="Helical" evidence="1">
    <location>
        <begin position="245"/>
        <end position="265"/>
    </location>
</feature>
<feature type="transmembrane region" description="Helical" evidence="1">
    <location>
        <begin position="122"/>
        <end position="139"/>
    </location>
</feature>
<accession>A0A0P6XDB0</accession>
<evidence type="ECO:0000313" key="5">
    <source>
        <dbReference type="Proteomes" id="UP000050430"/>
    </source>
</evidence>
<dbReference type="Pfam" id="PF25853">
    <property type="entry name" value="DUF6311_C"/>
    <property type="match status" value="1"/>
</dbReference>
<organism evidence="4 5">
    <name type="scientific">Leptolinea tardivitalis</name>
    <dbReference type="NCBI Taxonomy" id="229920"/>
    <lineage>
        <taxon>Bacteria</taxon>
        <taxon>Bacillati</taxon>
        <taxon>Chloroflexota</taxon>
        <taxon>Anaerolineae</taxon>
        <taxon>Anaerolineales</taxon>
        <taxon>Anaerolineaceae</taxon>
        <taxon>Leptolinea</taxon>
    </lineage>
</organism>
<sequence>MPITTLMDKNSYLILSKLRSNRSILYGFVFQPGTITGMMKRINSDEAIRITVSLLLGGLLAWLLKDIWAPWILAGGSFSQRSLYVKILLVGISTVFFSLAIRGIIRINDSINDQSIVKPRNLLAILGGCTGALIFYLVYGTGTLDTGRVDWLFNLGDNAQHYLGWVFYRNDPWMFPIGFSCSLGYPTGTCMCFTDSIPLIAIPLKLISFLLPATFQYFGWWTLLNFVLQGAFAALILYEVSRRRLAALIAPLFFCLADIFLFRVFRYTPLSGQWIVLFAIYLYFLNKKDGQNNHLWPLVHGMAVLIQGYFFVMTFVIFCGTLLERYLKDRKILPILKEFAISLGSTAILMWLVGFFTASVDMSDEGLGYFKANLNAFFNPLSGWSRFFSPLPLAEGTYPLNVNYLGLGIILLFLLGLVSWFFWKKKSLRQMLVGNIGLFIIIPVLVIFALSNVVTFNDRILFSYTLPEPLLRLWGVFRGTERMLWPVFYLVFIFAISQTVNISRRNWVGGLILLAAFGVQLTEVMPQLQRFHTEFAEPQGKQTTLKSDFWSDAASQFNSVVILPLSLQNWDRLTQYAAENHMRINYSYYARYSPSIGPAAAKKEKELKNGDTLTGEMYIIKSPELLHSVCQKYGRDAFLAYVNQEWVLAPGFSRNPMDYPDISITGTNSNCLALPLDDFITKYQDKILVLSVMKDVSTLANEAVNATFRNLGLEIGLPSRAGMSFAAVLFRHKVQFVKTSEQKVEFSAQKGNSLSDSTWPIDLHLVSAGEISGEEQAVIEINHRDYSYHQNGLNLVVVDPATGSVIDTALFSPTEP</sequence>
<feature type="transmembrane region" description="Helical" evidence="1">
    <location>
        <begin position="298"/>
        <end position="323"/>
    </location>
</feature>
<gene>
    <name evidence="4" type="ORF">ADM99_02845</name>
</gene>
<dbReference type="OrthoDB" id="1814621at2"/>
<feature type="transmembrane region" description="Helical" evidence="1">
    <location>
        <begin position="335"/>
        <end position="358"/>
    </location>
</feature>
<keyword evidence="1" id="KW-0812">Transmembrane</keyword>
<evidence type="ECO:0000259" key="3">
    <source>
        <dbReference type="Pfam" id="PF25853"/>
    </source>
</evidence>
<dbReference type="InterPro" id="IPR058671">
    <property type="entry name" value="DUF6311_C"/>
</dbReference>
<feature type="transmembrane region" description="Helical" evidence="1">
    <location>
        <begin position="507"/>
        <end position="525"/>
    </location>
</feature>
<keyword evidence="1" id="KW-0472">Membrane</keyword>
<feature type="transmembrane region" description="Helical" evidence="1">
    <location>
        <begin position="218"/>
        <end position="238"/>
    </location>
</feature>
<reference evidence="4 5" key="1">
    <citation type="submission" date="2015-07" db="EMBL/GenBank/DDBJ databases">
        <title>Genome sequence of Leptolinea tardivitalis DSM 16556.</title>
        <authorList>
            <person name="Hemp J."/>
            <person name="Ward L.M."/>
            <person name="Pace L.A."/>
            <person name="Fischer W.W."/>
        </authorList>
    </citation>
    <scope>NUCLEOTIDE SEQUENCE [LARGE SCALE GENOMIC DNA]</scope>
    <source>
        <strain evidence="4 5">YMTK-2</strain>
    </source>
</reference>
<protein>
    <submittedName>
        <fullName evidence="4">Uncharacterized protein</fullName>
    </submittedName>
</protein>
<evidence type="ECO:0000313" key="4">
    <source>
        <dbReference type="EMBL" id="KPL73195.1"/>
    </source>
</evidence>
<dbReference type="Proteomes" id="UP000050430">
    <property type="component" value="Unassembled WGS sequence"/>
</dbReference>
<feature type="transmembrane region" description="Helical" evidence="1">
    <location>
        <begin position="435"/>
        <end position="456"/>
    </location>
</feature>
<dbReference type="RefSeq" id="WP_062421583.1">
    <property type="nucleotide sequence ID" value="NZ_BBYA01000009.1"/>
</dbReference>
<feature type="transmembrane region" description="Helical" evidence="1">
    <location>
        <begin position="402"/>
        <end position="423"/>
    </location>
</feature>
<feature type="transmembrane region" description="Helical" evidence="1">
    <location>
        <begin position="47"/>
        <end position="64"/>
    </location>
</feature>